<gene>
    <name evidence="1" type="ORF">NHN17_09795</name>
</gene>
<accession>A0ABT1N3C1</accession>
<dbReference type="EMBL" id="JANEYT010000018">
    <property type="protein sequence ID" value="MCQ1058349.1"/>
    <property type="molecule type" value="Genomic_DNA"/>
</dbReference>
<protein>
    <submittedName>
        <fullName evidence="1">Uncharacterized protein</fullName>
    </submittedName>
</protein>
<evidence type="ECO:0000313" key="1">
    <source>
        <dbReference type="EMBL" id="MCQ1058349.1"/>
    </source>
</evidence>
<evidence type="ECO:0000313" key="2">
    <source>
        <dbReference type="Proteomes" id="UP001524460"/>
    </source>
</evidence>
<sequence length="162" mass="18759">MKHLLVKYSGHSDAEHYAENHNLTDYDIENLQGRIAGLFEGEKGDYVKTKQALFKIVDLNIAPNSKLVECKDALILNSTLWLEDPNSIKSLDNDTFTSLLRVYKKSNSKYYNLLLILRYSKKKTEHSFALRMGFRRISHHTYDHALAKFNTMAKKYQTRTAA</sequence>
<comment type="caution">
    <text evidence="1">The sequence shown here is derived from an EMBL/GenBank/DDBJ whole genome shotgun (WGS) entry which is preliminary data.</text>
</comment>
<dbReference type="RefSeq" id="WP_255042220.1">
    <property type="nucleotide sequence ID" value="NZ_JANEYT010000018.1"/>
</dbReference>
<keyword evidence="2" id="KW-1185">Reference proteome</keyword>
<reference evidence="1 2" key="1">
    <citation type="submission" date="2022-07" db="EMBL/GenBank/DDBJ databases">
        <title>Photobacterium pectinilyticum sp. nov., a marine bacterium isolated from surface seawater of Qingdao offshore.</title>
        <authorList>
            <person name="Wang X."/>
        </authorList>
    </citation>
    <scope>NUCLEOTIDE SEQUENCE [LARGE SCALE GENOMIC DNA]</scope>
    <source>
        <strain evidence="1 2">ZSDE20</strain>
    </source>
</reference>
<name>A0ABT1N3C1_9GAMM</name>
<organism evidence="1 2">
    <name type="scientific">Photobacterium pectinilyticum</name>
    <dbReference type="NCBI Taxonomy" id="2906793"/>
    <lineage>
        <taxon>Bacteria</taxon>
        <taxon>Pseudomonadati</taxon>
        <taxon>Pseudomonadota</taxon>
        <taxon>Gammaproteobacteria</taxon>
        <taxon>Vibrionales</taxon>
        <taxon>Vibrionaceae</taxon>
        <taxon>Photobacterium</taxon>
    </lineage>
</organism>
<proteinExistence type="predicted"/>
<dbReference type="Proteomes" id="UP001524460">
    <property type="component" value="Unassembled WGS sequence"/>
</dbReference>